<dbReference type="PANTHER" id="PTHR10775:SF185">
    <property type="entry name" value="OS08G0208400 PROTEIN"/>
    <property type="match status" value="1"/>
</dbReference>
<feature type="region of interest" description="Disordered" evidence="1">
    <location>
        <begin position="81"/>
        <end position="108"/>
    </location>
</feature>
<dbReference type="PANTHER" id="PTHR10775">
    <property type="entry name" value="OS08G0208400 PROTEIN"/>
    <property type="match status" value="1"/>
</dbReference>
<dbReference type="Pfam" id="PF02992">
    <property type="entry name" value="Transposase_21"/>
    <property type="match status" value="1"/>
</dbReference>
<organism evidence="2 3">
    <name type="scientific">Prunus dulcis</name>
    <name type="common">Almond</name>
    <name type="synonym">Amygdalus dulcis</name>
    <dbReference type="NCBI Taxonomy" id="3755"/>
    <lineage>
        <taxon>Eukaryota</taxon>
        <taxon>Viridiplantae</taxon>
        <taxon>Streptophyta</taxon>
        <taxon>Embryophyta</taxon>
        <taxon>Tracheophyta</taxon>
        <taxon>Spermatophyta</taxon>
        <taxon>Magnoliopsida</taxon>
        <taxon>eudicotyledons</taxon>
        <taxon>Gunneridae</taxon>
        <taxon>Pentapetalae</taxon>
        <taxon>rosids</taxon>
        <taxon>fabids</taxon>
        <taxon>Rosales</taxon>
        <taxon>Rosaceae</taxon>
        <taxon>Amygdaloideae</taxon>
        <taxon>Amygdaleae</taxon>
        <taxon>Prunus</taxon>
    </lineage>
</organism>
<dbReference type="InterPro" id="IPR004242">
    <property type="entry name" value="Transposase_21"/>
</dbReference>
<evidence type="ECO:0000256" key="1">
    <source>
        <dbReference type="SAM" id="MobiDB-lite"/>
    </source>
</evidence>
<protein>
    <submittedName>
        <fullName evidence="2">Uncharacterized protein</fullName>
    </submittedName>
</protein>
<keyword evidence="3" id="KW-1185">Reference proteome</keyword>
<dbReference type="AlphaFoldDB" id="A0AAD4WIY7"/>
<dbReference type="Proteomes" id="UP001054821">
    <property type="component" value="Chromosome 2"/>
</dbReference>
<accession>A0AAD4WIY7</accession>
<evidence type="ECO:0000313" key="3">
    <source>
        <dbReference type="Proteomes" id="UP001054821"/>
    </source>
</evidence>
<gene>
    <name evidence="2" type="ORF">L3X38_011870</name>
</gene>
<evidence type="ECO:0000313" key="2">
    <source>
        <dbReference type="EMBL" id="KAI5343993.1"/>
    </source>
</evidence>
<sequence>MLRNGILEFARQKCVRRKCHVSRKSFFTAYAIVSGWSTKGYMACPVCKKDVTSGWHAGKVCCLRHRRWLPWDHEWWEKDKEFDGNTERPPGTQSVCREHRASASNLENGPVMRSWNSLTV</sequence>
<comment type="caution">
    <text evidence="2">The sequence shown here is derived from an EMBL/GenBank/DDBJ whole genome shotgun (WGS) entry which is preliminary data.</text>
</comment>
<proteinExistence type="predicted"/>
<dbReference type="EMBL" id="JAJFAZ020000002">
    <property type="protein sequence ID" value="KAI5343993.1"/>
    <property type="molecule type" value="Genomic_DNA"/>
</dbReference>
<reference evidence="2 3" key="1">
    <citation type="journal article" date="2022" name="G3 (Bethesda)">
        <title>Whole-genome sequence and methylome profiling of the almond [Prunus dulcis (Mill.) D.A. Webb] cultivar 'Nonpareil'.</title>
        <authorList>
            <person name="D'Amico-Willman K.M."/>
            <person name="Ouma W.Z."/>
            <person name="Meulia T."/>
            <person name="Sideli G.M."/>
            <person name="Gradziel T.M."/>
            <person name="Fresnedo-Ramirez J."/>
        </authorList>
    </citation>
    <scope>NUCLEOTIDE SEQUENCE [LARGE SCALE GENOMIC DNA]</scope>
    <source>
        <strain evidence="2">Clone GOH B32 T37-40</strain>
    </source>
</reference>
<name>A0AAD4WIY7_PRUDU</name>